<evidence type="ECO:0000256" key="1">
    <source>
        <dbReference type="SAM" id="MobiDB-lite"/>
    </source>
</evidence>
<evidence type="ECO:0000313" key="2">
    <source>
        <dbReference type="EMBL" id="KAJ3090972.1"/>
    </source>
</evidence>
<sequence length="300" mass="32890">KSKPKKSKKLNKMRLRSRTNSSTGNRKNIVRLSMTSSSNNNNNSYAGGATASGDTIRTPRLTLHPVAVTGSGVSGDNGDGNGNGNNELQLQLQQQLEQPHAPPAHLLVRAQYHLRWAIAINTDTKHHKQTITDDNNSNIVGFVDLVIPSTLPSSPLASAPSSPQPPTSPATKYYNLWRQHRDHHNTNPNLNLTHANQPPLLASRIMPAHCGNGYSTEAVKAVLLHVFKNGTPAAKRLSRVHAAFEDSNPVRADAAKILERLGFSVADRATPSLTRDGKHVDGWTLYECRREQFLESWTCD</sequence>
<reference evidence="2" key="1">
    <citation type="submission" date="2020-05" db="EMBL/GenBank/DDBJ databases">
        <title>Phylogenomic resolution of chytrid fungi.</title>
        <authorList>
            <person name="Stajich J.E."/>
            <person name="Amses K."/>
            <person name="Simmons R."/>
            <person name="Seto K."/>
            <person name="Myers J."/>
            <person name="Bonds A."/>
            <person name="Quandt C.A."/>
            <person name="Barry K."/>
            <person name="Liu P."/>
            <person name="Grigoriev I."/>
            <person name="Longcore J.E."/>
            <person name="James T.Y."/>
        </authorList>
    </citation>
    <scope>NUCLEOTIDE SEQUENCE</scope>
    <source>
        <strain evidence="2">JEL0513</strain>
    </source>
</reference>
<feature type="compositionally biased region" description="Basic residues" evidence="1">
    <location>
        <begin position="1"/>
        <end position="17"/>
    </location>
</feature>
<comment type="caution">
    <text evidence="2">The sequence shown here is derived from an EMBL/GenBank/DDBJ whole genome shotgun (WGS) entry which is preliminary data.</text>
</comment>
<dbReference type="Gene3D" id="3.40.630.30">
    <property type="match status" value="1"/>
</dbReference>
<dbReference type="EMBL" id="JADGJH010003432">
    <property type="protein sequence ID" value="KAJ3090972.1"/>
    <property type="molecule type" value="Genomic_DNA"/>
</dbReference>
<evidence type="ECO:0000313" key="3">
    <source>
        <dbReference type="Proteomes" id="UP001211907"/>
    </source>
</evidence>
<feature type="non-terminal residue" evidence="2">
    <location>
        <position position="1"/>
    </location>
</feature>
<dbReference type="SUPFAM" id="SSF55729">
    <property type="entry name" value="Acyl-CoA N-acyltransferases (Nat)"/>
    <property type="match status" value="1"/>
</dbReference>
<keyword evidence="3" id="KW-1185">Reference proteome</keyword>
<dbReference type="Proteomes" id="UP001211907">
    <property type="component" value="Unassembled WGS sequence"/>
</dbReference>
<protein>
    <submittedName>
        <fullName evidence="2">Uncharacterized protein</fullName>
    </submittedName>
</protein>
<dbReference type="AlphaFoldDB" id="A0AAD5SRT6"/>
<proteinExistence type="predicted"/>
<accession>A0AAD5SRT6</accession>
<feature type="region of interest" description="Disordered" evidence="1">
    <location>
        <begin position="1"/>
        <end position="53"/>
    </location>
</feature>
<dbReference type="InterPro" id="IPR016181">
    <property type="entry name" value="Acyl_CoA_acyltransferase"/>
</dbReference>
<name>A0AAD5SRT6_9FUNG</name>
<gene>
    <name evidence="2" type="ORF">HK100_007308</name>
</gene>
<organism evidence="2 3">
    <name type="scientific">Physocladia obscura</name>
    <dbReference type="NCBI Taxonomy" id="109957"/>
    <lineage>
        <taxon>Eukaryota</taxon>
        <taxon>Fungi</taxon>
        <taxon>Fungi incertae sedis</taxon>
        <taxon>Chytridiomycota</taxon>
        <taxon>Chytridiomycota incertae sedis</taxon>
        <taxon>Chytridiomycetes</taxon>
        <taxon>Chytridiales</taxon>
        <taxon>Chytriomycetaceae</taxon>
        <taxon>Physocladia</taxon>
    </lineage>
</organism>